<feature type="compositionally biased region" description="Basic and acidic residues" evidence="2">
    <location>
        <begin position="808"/>
        <end position="819"/>
    </location>
</feature>
<dbReference type="Pfam" id="PF26130">
    <property type="entry name" value="PB1-like"/>
    <property type="match status" value="1"/>
</dbReference>
<comment type="caution">
    <text evidence="4">The sequence shown here is derived from an EMBL/GenBank/DDBJ whole genome shotgun (WGS) entry which is preliminary data.</text>
</comment>
<reference evidence="4 5" key="2">
    <citation type="journal article" date="2017" name="Front. Plant Sci.">
        <title>Gene Classification and Mining of Molecular Markers Useful in Red Clover (Trifolium pratense) Breeding.</title>
        <authorList>
            <person name="Istvanek J."/>
            <person name="Dluhosova J."/>
            <person name="Dluhos P."/>
            <person name="Patkova L."/>
            <person name="Nedelnik J."/>
            <person name="Repkova J."/>
        </authorList>
    </citation>
    <scope>NUCLEOTIDE SEQUENCE [LARGE SCALE GENOMIC DNA]</scope>
    <source>
        <strain evidence="5">cv. Tatra</strain>
        <tissue evidence="4">Young leaves</tissue>
    </source>
</reference>
<feature type="compositionally biased region" description="Basic residues" evidence="2">
    <location>
        <begin position="680"/>
        <end position="690"/>
    </location>
</feature>
<keyword evidence="1" id="KW-0862">Zinc</keyword>
<dbReference type="Pfam" id="PF10551">
    <property type="entry name" value="MULE"/>
    <property type="match status" value="1"/>
</dbReference>
<gene>
    <name evidence="4" type="ORF">L195_g022595</name>
</gene>
<evidence type="ECO:0000259" key="3">
    <source>
        <dbReference type="PROSITE" id="PS50158"/>
    </source>
</evidence>
<feature type="compositionally biased region" description="Acidic residues" evidence="2">
    <location>
        <begin position="141"/>
        <end position="159"/>
    </location>
</feature>
<organism evidence="4 5">
    <name type="scientific">Trifolium pratense</name>
    <name type="common">Red clover</name>
    <dbReference type="NCBI Taxonomy" id="57577"/>
    <lineage>
        <taxon>Eukaryota</taxon>
        <taxon>Viridiplantae</taxon>
        <taxon>Streptophyta</taxon>
        <taxon>Embryophyta</taxon>
        <taxon>Tracheophyta</taxon>
        <taxon>Spermatophyta</taxon>
        <taxon>Magnoliopsida</taxon>
        <taxon>eudicotyledons</taxon>
        <taxon>Gunneridae</taxon>
        <taxon>Pentapetalae</taxon>
        <taxon>rosids</taxon>
        <taxon>fabids</taxon>
        <taxon>Fabales</taxon>
        <taxon>Fabaceae</taxon>
        <taxon>Papilionoideae</taxon>
        <taxon>50 kb inversion clade</taxon>
        <taxon>NPAAA clade</taxon>
        <taxon>Hologalegina</taxon>
        <taxon>IRL clade</taxon>
        <taxon>Trifolieae</taxon>
        <taxon>Trifolium</taxon>
    </lineage>
</organism>
<feature type="region of interest" description="Disordered" evidence="2">
    <location>
        <begin position="808"/>
        <end position="829"/>
    </location>
</feature>
<dbReference type="GO" id="GO:0003676">
    <property type="term" value="F:nucleic acid binding"/>
    <property type="evidence" value="ECO:0007669"/>
    <property type="project" value="InterPro"/>
</dbReference>
<dbReference type="Proteomes" id="UP000236291">
    <property type="component" value="Unassembled WGS sequence"/>
</dbReference>
<evidence type="ECO:0000256" key="2">
    <source>
        <dbReference type="SAM" id="MobiDB-lite"/>
    </source>
</evidence>
<dbReference type="InterPro" id="IPR058594">
    <property type="entry name" value="PB1-like_dom_pln"/>
</dbReference>
<dbReference type="ExpressionAtlas" id="A0A2K3N8J4">
    <property type="expression patterns" value="baseline"/>
</dbReference>
<dbReference type="Pfam" id="PF03108">
    <property type="entry name" value="DBD_Tnp_Mut"/>
    <property type="match status" value="1"/>
</dbReference>
<name>A0A2K3N8J4_TRIPR</name>
<dbReference type="EMBL" id="ASHM01017641">
    <property type="protein sequence ID" value="PNX99330.1"/>
    <property type="molecule type" value="Genomic_DNA"/>
</dbReference>
<dbReference type="PANTHER" id="PTHR31973:SF187">
    <property type="entry name" value="MUTATOR TRANSPOSASE MUDRA PROTEIN"/>
    <property type="match status" value="1"/>
</dbReference>
<feature type="region of interest" description="Disordered" evidence="2">
    <location>
        <begin position="141"/>
        <end position="191"/>
    </location>
</feature>
<feature type="compositionally biased region" description="Basic and acidic residues" evidence="2">
    <location>
        <begin position="160"/>
        <end position="177"/>
    </location>
</feature>
<dbReference type="InterPro" id="IPR001878">
    <property type="entry name" value="Znf_CCHC"/>
</dbReference>
<dbReference type="STRING" id="57577.A0A2K3N8J4"/>
<feature type="compositionally biased region" description="Polar residues" evidence="2">
    <location>
        <begin position="720"/>
        <end position="729"/>
    </location>
</feature>
<proteinExistence type="predicted"/>
<dbReference type="InterPro" id="IPR018289">
    <property type="entry name" value="MULE_transposase_dom"/>
</dbReference>
<feature type="region of interest" description="Disordered" evidence="2">
    <location>
        <begin position="673"/>
        <end position="747"/>
    </location>
</feature>
<evidence type="ECO:0000313" key="5">
    <source>
        <dbReference type="Proteomes" id="UP000236291"/>
    </source>
</evidence>
<dbReference type="AlphaFoldDB" id="A0A2K3N8J4"/>
<reference evidence="4 5" key="1">
    <citation type="journal article" date="2014" name="Am. J. Bot.">
        <title>Genome assembly and annotation for red clover (Trifolium pratense; Fabaceae).</title>
        <authorList>
            <person name="Istvanek J."/>
            <person name="Jaros M."/>
            <person name="Krenek A."/>
            <person name="Repkova J."/>
        </authorList>
    </citation>
    <scope>NUCLEOTIDE SEQUENCE [LARGE SCALE GENOMIC DNA]</scope>
    <source>
        <strain evidence="5">cv. Tatra</strain>
        <tissue evidence="4">Young leaves</tissue>
    </source>
</reference>
<keyword evidence="1" id="KW-0863">Zinc-finger</keyword>
<dbReference type="GO" id="GO:0008270">
    <property type="term" value="F:zinc ion binding"/>
    <property type="evidence" value="ECO:0007669"/>
    <property type="project" value="UniProtKB-KW"/>
</dbReference>
<feature type="domain" description="CCHC-type" evidence="3">
    <location>
        <begin position="707"/>
        <end position="723"/>
    </location>
</feature>
<sequence length="829" mass="94793">MYRKMSFTIVVHHGGQFVRDWIVYYRGGSVTVIEGINKDKWNYLEAEGIVRKLKYGKNSFRMWWKVEVELGYKMLRLDKDADDIVDYAINNKVDAHIYVEHDVGNNVCLVDAPICLELQANNDIPNNIGDKSIRVGVNDDAGEYEEGEGSDENETNSSEDEAKGIHFDDSEDERALGLDDGFGSSDDDVDPEFLPTRMMVDGQTYNLKTRLNHTVGGSSSSTPAICNVPDSSLNDQFVMETEYVSEELGSSDPDDSDNEKGPKYDLFRMEDLNKDYKFKKDLQFKSLEEFKEAIMKWNVFQGRNIKFVKNDKERVRVVCKKKCGFVALVSRVGGKHTFMMKTWHGIHSCTRDPNNKTATAKWVAQLILNTMSTSDHMKVNDILTHVRKNFSVNISFWRAWKAKQMAKEIVEGNAARQYNLLWRYSAELRRVSDNGNTCKITIERPHPTLQPRYGGQLLIAVGRDPNDQYFPLAFGVVETETKESWRWFLTLLLEDIGQEKRWVFISDQQKGLIPVFEEMFEKLEHRLCLRHLYANFKKKFGGGTQIRDLMMGAAKATYIQAYEKKMSELKVVNTKAWEWLVGHQTKLWYKNVKYQQRIMPTPMKRLNREVELSAGIPCRHAISAMGFSNQNPEDFVDHYYSREAYELCYSFSVSAINGQDMWPEAEVEVEDMLPPQYKRGPGRPKKMRRRDAHEDAKPRKQRPAPNRCTKCGNPGHNTRGCKSTEVNSDAQRRQRKPKKNVENASASNGFVNASTAVGTASNAAETASTAVSTARVVKAPIECLLDENDDNVIVASVEELERALGKEEKVRRTAEEGETPKMMQCEQDK</sequence>
<dbReference type="PANTHER" id="PTHR31973">
    <property type="entry name" value="POLYPROTEIN, PUTATIVE-RELATED"/>
    <property type="match status" value="1"/>
</dbReference>
<dbReference type="InterPro" id="IPR004332">
    <property type="entry name" value="Transposase_MuDR"/>
</dbReference>
<keyword evidence="1" id="KW-0479">Metal-binding</keyword>
<evidence type="ECO:0000313" key="4">
    <source>
        <dbReference type="EMBL" id="PNX99330.1"/>
    </source>
</evidence>
<accession>A0A2K3N8J4</accession>
<evidence type="ECO:0000256" key="1">
    <source>
        <dbReference type="PROSITE-ProRule" id="PRU00047"/>
    </source>
</evidence>
<protein>
    <recommendedName>
        <fullName evidence="3">CCHC-type domain-containing protein</fullName>
    </recommendedName>
</protein>
<dbReference type="PROSITE" id="PS50158">
    <property type="entry name" value="ZF_CCHC"/>
    <property type="match status" value="1"/>
</dbReference>